<dbReference type="OrthoDB" id="6125676at2759"/>
<evidence type="ECO:0000313" key="2">
    <source>
        <dbReference type="EMBL" id="CAG2200263.1"/>
    </source>
</evidence>
<accession>A0A8S3QZX6</accession>
<evidence type="ECO:0008006" key="4">
    <source>
        <dbReference type="Google" id="ProtNLM"/>
    </source>
</evidence>
<comment type="caution">
    <text evidence="2">The sequence shown here is derived from an EMBL/GenBank/DDBJ whole genome shotgun (WGS) entry which is preliminary data.</text>
</comment>
<dbReference type="PROSITE" id="PS51257">
    <property type="entry name" value="PROKAR_LIPOPROTEIN"/>
    <property type="match status" value="1"/>
</dbReference>
<protein>
    <recommendedName>
        <fullName evidence="4">Protein sleepless</fullName>
    </recommendedName>
</protein>
<keyword evidence="1" id="KW-0812">Transmembrane</keyword>
<keyword evidence="1" id="KW-1133">Transmembrane helix</keyword>
<keyword evidence="1" id="KW-0472">Membrane</keyword>
<dbReference type="EMBL" id="CAJPWZ010000739">
    <property type="protein sequence ID" value="CAG2200263.1"/>
    <property type="molecule type" value="Genomic_DNA"/>
</dbReference>
<sequence>MKASISNKQQPHGCMLLACEVDDNHHRQLDNMLLVTYETTGLLSIMLLVWLTAIRGTIGIHATEAIGCWQCGVFFRGIRDECNLADRQYFNCTACLKTYTKTHLHDSWNKFRYTEKVSKTCVRRNSYKKSAGCYGKTSAGGYMKQCYCYEEFCNSGTQLGYNFYVVAAITLLFKINLL</sequence>
<proteinExistence type="predicted"/>
<name>A0A8S3QZX6_MYTED</name>
<dbReference type="Proteomes" id="UP000683360">
    <property type="component" value="Unassembled WGS sequence"/>
</dbReference>
<organism evidence="2 3">
    <name type="scientific">Mytilus edulis</name>
    <name type="common">Blue mussel</name>
    <dbReference type="NCBI Taxonomy" id="6550"/>
    <lineage>
        <taxon>Eukaryota</taxon>
        <taxon>Metazoa</taxon>
        <taxon>Spiralia</taxon>
        <taxon>Lophotrochozoa</taxon>
        <taxon>Mollusca</taxon>
        <taxon>Bivalvia</taxon>
        <taxon>Autobranchia</taxon>
        <taxon>Pteriomorphia</taxon>
        <taxon>Mytilida</taxon>
        <taxon>Mytiloidea</taxon>
        <taxon>Mytilidae</taxon>
        <taxon>Mytilinae</taxon>
        <taxon>Mytilus</taxon>
    </lineage>
</organism>
<gene>
    <name evidence="2" type="ORF">MEDL_14927</name>
</gene>
<evidence type="ECO:0000256" key="1">
    <source>
        <dbReference type="SAM" id="Phobius"/>
    </source>
</evidence>
<feature type="transmembrane region" description="Helical" evidence="1">
    <location>
        <begin position="32"/>
        <end position="51"/>
    </location>
</feature>
<reference evidence="2" key="1">
    <citation type="submission" date="2021-03" db="EMBL/GenBank/DDBJ databases">
        <authorList>
            <person name="Bekaert M."/>
        </authorList>
    </citation>
    <scope>NUCLEOTIDE SEQUENCE</scope>
</reference>
<dbReference type="AlphaFoldDB" id="A0A8S3QZX6"/>
<evidence type="ECO:0000313" key="3">
    <source>
        <dbReference type="Proteomes" id="UP000683360"/>
    </source>
</evidence>
<keyword evidence="3" id="KW-1185">Reference proteome</keyword>